<sequence>MSTLKNTKSSVQPGQPEATNAHSSGSDHSTGHHFTIASVAALHSSSFAPGYSNSERQAAARALLRHDSHLDGTHYHTRTPAGLHPSYIAFNKALASPDKRMITHEEFAEAALQDIFDAVCMQDRLDGGISLLIHCPGSNATSTLSAERIAVDLYVTPRELHEVRERIGGDVSVLVQAFCEEFAIPHLRRFTERCRIKGVQAPHRYPAAQVNPTGSQVLPAPLVPTGSHIQCSVRPSKALTYDFETKSKDSSGAQQHAGFGHPYCACRKPKAPSASICQFFSLPKNVEDDTSDGPKQRTSGFTYPDLPRKFPVDGSPIVSIGPHTDAVLDHFKMGDEVIPKLRELMATVRSSRWETVLRSPKWAFTFEQAANLVRALDADLQLQTVNSKAMSSQPFLSSSGGRIQPLGRRRPRVRLSKEARAILTASRREKSDRFKSAIHNVWADIDESVKAIASSNHKSIRRVQHELYMGQSLFRHKHSKLSAWNAFCWKKNQSVDKENTPSGKALLSELINEHRVEYHALSNDEKDSILKEYEEHKATKTNGVRISTKSKVNDVTQTLKVIENETIVYMTRGSTDLPLRGIAFATEGVDNFMESVMNVDNQEFVTKMEGFALRGAAKNHQQRCCNLRSEIRHLINNKLQQITNNPKATMQWAHYWCNVVSRYQVVVEGWPDEIPFDNLSKAASGITALENLKERWRSGETACKVGSGEVVEHRHRPRSDKGKKWCRALSPKENVTSRPRKKAYTSPATVEDEDDTDSNPVVSHHNSTLNTAKDVTPIISHNNSTLNTAMASTPIVSHSNSALSTVPLNEVPFSQAGLPDDLFQPLASTSASGLYVPGSMDFVDNLIADFDYEQAIAGLNELLSGGPA</sequence>
<evidence type="ECO:0000313" key="2">
    <source>
        <dbReference type="EMBL" id="KIK32495.1"/>
    </source>
</evidence>
<gene>
    <name evidence="2" type="ORF">CY34DRAFT_19011</name>
</gene>
<protein>
    <submittedName>
        <fullName evidence="2">Uncharacterized protein</fullName>
    </submittedName>
</protein>
<evidence type="ECO:0000313" key="3">
    <source>
        <dbReference type="Proteomes" id="UP000054485"/>
    </source>
</evidence>
<proteinExistence type="predicted"/>
<dbReference type="Proteomes" id="UP000054485">
    <property type="component" value="Unassembled WGS sequence"/>
</dbReference>
<dbReference type="EMBL" id="KN836220">
    <property type="protein sequence ID" value="KIK32495.1"/>
    <property type="molecule type" value="Genomic_DNA"/>
</dbReference>
<keyword evidence="3" id="KW-1185">Reference proteome</keyword>
<reference evidence="3" key="2">
    <citation type="submission" date="2015-01" db="EMBL/GenBank/DDBJ databases">
        <title>Evolutionary Origins and Diversification of the Mycorrhizal Mutualists.</title>
        <authorList>
            <consortium name="DOE Joint Genome Institute"/>
            <consortium name="Mycorrhizal Genomics Consortium"/>
            <person name="Kohler A."/>
            <person name="Kuo A."/>
            <person name="Nagy L.G."/>
            <person name="Floudas D."/>
            <person name="Copeland A."/>
            <person name="Barry K.W."/>
            <person name="Cichocki N."/>
            <person name="Veneault-Fourrey C."/>
            <person name="LaButti K."/>
            <person name="Lindquist E.A."/>
            <person name="Lipzen A."/>
            <person name="Lundell T."/>
            <person name="Morin E."/>
            <person name="Murat C."/>
            <person name="Riley R."/>
            <person name="Ohm R."/>
            <person name="Sun H."/>
            <person name="Tunlid A."/>
            <person name="Henrissat B."/>
            <person name="Grigoriev I.V."/>
            <person name="Hibbett D.S."/>
            <person name="Martin F."/>
        </authorList>
    </citation>
    <scope>NUCLEOTIDE SEQUENCE [LARGE SCALE GENOMIC DNA]</scope>
    <source>
        <strain evidence="3">UH-Slu-Lm8-n1</strain>
    </source>
</reference>
<dbReference type="InParanoid" id="A0A0C9Z541"/>
<dbReference type="OrthoDB" id="2657487at2759"/>
<feature type="compositionally biased region" description="Polar residues" evidence="1">
    <location>
        <begin position="1"/>
        <end position="21"/>
    </location>
</feature>
<organism evidence="2 3">
    <name type="scientific">Suillus luteus UH-Slu-Lm8-n1</name>
    <dbReference type="NCBI Taxonomy" id="930992"/>
    <lineage>
        <taxon>Eukaryota</taxon>
        <taxon>Fungi</taxon>
        <taxon>Dikarya</taxon>
        <taxon>Basidiomycota</taxon>
        <taxon>Agaricomycotina</taxon>
        <taxon>Agaricomycetes</taxon>
        <taxon>Agaricomycetidae</taxon>
        <taxon>Boletales</taxon>
        <taxon>Suillineae</taxon>
        <taxon>Suillaceae</taxon>
        <taxon>Suillus</taxon>
    </lineage>
</organism>
<reference evidence="2 3" key="1">
    <citation type="submission" date="2014-04" db="EMBL/GenBank/DDBJ databases">
        <authorList>
            <consortium name="DOE Joint Genome Institute"/>
            <person name="Kuo A."/>
            <person name="Ruytinx J."/>
            <person name="Rineau F."/>
            <person name="Colpaert J."/>
            <person name="Kohler A."/>
            <person name="Nagy L.G."/>
            <person name="Floudas D."/>
            <person name="Copeland A."/>
            <person name="Barry K.W."/>
            <person name="Cichocki N."/>
            <person name="Veneault-Fourrey C."/>
            <person name="LaButti K."/>
            <person name="Lindquist E.A."/>
            <person name="Lipzen A."/>
            <person name="Lundell T."/>
            <person name="Morin E."/>
            <person name="Murat C."/>
            <person name="Sun H."/>
            <person name="Tunlid A."/>
            <person name="Henrissat B."/>
            <person name="Grigoriev I.V."/>
            <person name="Hibbett D.S."/>
            <person name="Martin F."/>
            <person name="Nordberg H.P."/>
            <person name="Cantor M.N."/>
            <person name="Hua S.X."/>
        </authorList>
    </citation>
    <scope>NUCLEOTIDE SEQUENCE [LARGE SCALE GENOMIC DNA]</scope>
    <source>
        <strain evidence="2 3">UH-Slu-Lm8-n1</strain>
    </source>
</reference>
<evidence type="ECO:0000256" key="1">
    <source>
        <dbReference type="SAM" id="MobiDB-lite"/>
    </source>
</evidence>
<dbReference type="HOGENOM" id="CLU_330429_0_0_1"/>
<feature type="region of interest" description="Disordered" evidence="1">
    <location>
        <begin position="730"/>
        <end position="761"/>
    </location>
</feature>
<name>A0A0C9Z541_9AGAM</name>
<dbReference type="AlphaFoldDB" id="A0A0C9Z541"/>
<feature type="region of interest" description="Disordered" evidence="1">
    <location>
        <begin position="1"/>
        <end position="30"/>
    </location>
</feature>
<accession>A0A0C9Z541</accession>